<reference evidence="1" key="2">
    <citation type="journal article" date="2015" name="Data Brief">
        <title>Shoot transcriptome of the giant reed, Arundo donax.</title>
        <authorList>
            <person name="Barrero R.A."/>
            <person name="Guerrero F.D."/>
            <person name="Moolhuijzen P."/>
            <person name="Goolsby J.A."/>
            <person name="Tidwell J."/>
            <person name="Bellgard S.E."/>
            <person name="Bellgard M.I."/>
        </authorList>
    </citation>
    <scope>NUCLEOTIDE SEQUENCE</scope>
    <source>
        <tissue evidence="1">Shoot tissue taken approximately 20 cm above the soil surface</tissue>
    </source>
</reference>
<sequence length="38" mass="4341">MISIEFLIIISSNECKRGFRFQIETSLLFNSQGHAVPN</sequence>
<dbReference type="EMBL" id="GBRH01225232">
    <property type="protein sequence ID" value="JAD72663.1"/>
    <property type="molecule type" value="Transcribed_RNA"/>
</dbReference>
<proteinExistence type="predicted"/>
<evidence type="ECO:0000313" key="1">
    <source>
        <dbReference type="EMBL" id="JAD72663.1"/>
    </source>
</evidence>
<reference evidence="1" key="1">
    <citation type="submission" date="2014-09" db="EMBL/GenBank/DDBJ databases">
        <authorList>
            <person name="Magalhaes I.L.F."/>
            <person name="Oliveira U."/>
            <person name="Santos F.R."/>
            <person name="Vidigal T.H.D.A."/>
            <person name="Brescovit A.D."/>
            <person name="Santos A.J."/>
        </authorList>
    </citation>
    <scope>NUCLEOTIDE SEQUENCE</scope>
    <source>
        <tissue evidence="1">Shoot tissue taken approximately 20 cm above the soil surface</tissue>
    </source>
</reference>
<protein>
    <submittedName>
        <fullName evidence="1">Uncharacterized protein</fullName>
    </submittedName>
</protein>
<organism evidence="1">
    <name type="scientific">Arundo donax</name>
    <name type="common">Giant reed</name>
    <name type="synonym">Donax arundinaceus</name>
    <dbReference type="NCBI Taxonomy" id="35708"/>
    <lineage>
        <taxon>Eukaryota</taxon>
        <taxon>Viridiplantae</taxon>
        <taxon>Streptophyta</taxon>
        <taxon>Embryophyta</taxon>
        <taxon>Tracheophyta</taxon>
        <taxon>Spermatophyta</taxon>
        <taxon>Magnoliopsida</taxon>
        <taxon>Liliopsida</taxon>
        <taxon>Poales</taxon>
        <taxon>Poaceae</taxon>
        <taxon>PACMAD clade</taxon>
        <taxon>Arundinoideae</taxon>
        <taxon>Arundineae</taxon>
        <taxon>Arundo</taxon>
    </lineage>
</organism>
<accession>A0A0A9CDZ8</accession>
<dbReference type="AlphaFoldDB" id="A0A0A9CDZ8"/>
<name>A0A0A9CDZ8_ARUDO</name>